<dbReference type="AlphaFoldDB" id="A0A1G6ZHU7"/>
<dbReference type="PROSITE" id="PS00356">
    <property type="entry name" value="HTH_LACI_1"/>
    <property type="match status" value="1"/>
</dbReference>
<dbReference type="InterPro" id="IPR010982">
    <property type="entry name" value="Lambda_DNA-bd_dom_sf"/>
</dbReference>
<dbReference type="SUPFAM" id="SSF47413">
    <property type="entry name" value="lambda repressor-like DNA-binding domains"/>
    <property type="match status" value="1"/>
</dbReference>
<dbReference type="RefSeq" id="WP_068304525.1">
    <property type="nucleotide sequence ID" value="NZ_DAIOMO010000004.1"/>
</dbReference>
<dbReference type="InterPro" id="IPR046335">
    <property type="entry name" value="LacI/GalR-like_sensor"/>
</dbReference>
<dbReference type="PANTHER" id="PTHR30146">
    <property type="entry name" value="LACI-RELATED TRANSCRIPTIONAL REPRESSOR"/>
    <property type="match status" value="1"/>
</dbReference>
<evidence type="ECO:0000259" key="4">
    <source>
        <dbReference type="PROSITE" id="PS50932"/>
    </source>
</evidence>
<dbReference type="EMBL" id="FNAK01000004">
    <property type="protein sequence ID" value="SDE02294.1"/>
    <property type="molecule type" value="Genomic_DNA"/>
</dbReference>
<evidence type="ECO:0000256" key="3">
    <source>
        <dbReference type="ARBA" id="ARBA00023163"/>
    </source>
</evidence>
<evidence type="ECO:0000256" key="2">
    <source>
        <dbReference type="ARBA" id="ARBA00023125"/>
    </source>
</evidence>
<evidence type="ECO:0000313" key="6">
    <source>
        <dbReference type="Proteomes" id="UP000183685"/>
    </source>
</evidence>
<dbReference type="Pfam" id="PF13377">
    <property type="entry name" value="Peripla_BP_3"/>
    <property type="match status" value="1"/>
</dbReference>
<dbReference type="OrthoDB" id="7170131at2"/>
<gene>
    <name evidence="5" type="ORF">SAMN04488071_1826</name>
</gene>
<dbReference type="InterPro" id="IPR000843">
    <property type="entry name" value="HTH_LacI"/>
</dbReference>
<accession>A0A1G6ZHU7</accession>
<dbReference type="Gene3D" id="3.40.50.2300">
    <property type="match status" value="2"/>
</dbReference>
<keyword evidence="3" id="KW-0804">Transcription</keyword>
<protein>
    <submittedName>
        <fullName evidence="5">Transcriptional regulator, LacI family</fullName>
    </submittedName>
</protein>
<dbReference type="GO" id="GO:0000976">
    <property type="term" value="F:transcription cis-regulatory region binding"/>
    <property type="evidence" value="ECO:0007669"/>
    <property type="project" value="TreeGrafter"/>
</dbReference>
<dbReference type="PROSITE" id="PS50932">
    <property type="entry name" value="HTH_LACI_2"/>
    <property type="match status" value="1"/>
</dbReference>
<organism evidence="5 6">
    <name type="scientific">Kordiimonas lacus</name>
    <dbReference type="NCBI Taxonomy" id="637679"/>
    <lineage>
        <taxon>Bacteria</taxon>
        <taxon>Pseudomonadati</taxon>
        <taxon>Pseudomonadota</taxon>
        <taxon>Alphaproteobacteria</taxon>
        <taxon>Kordiimonadales</taxon>
        <taxon>Kordiimonadaceae</taxon>
        <taxon>Kordiimonas</taxon>
    </lineage>
</organism>
<proteinExistence type="predicted"/>
<keyword evidence="6" id="KW-1185">Reference proteome</keyword>
<reference evidence="5 6" key="1">
    <citation type="submission" date="2016-10" db="EMBL/GenBank/DDBJ databases">
        <authorList>
            <person name="de Groot N.N."/>
        </authorList>
    </citation>
    <scope>NUCLEOTIDE SEQUENCE [LARGE SCALE GENOMIC DNA]</scope>
    <source>
        <strain evidence="5 6">CGMCC 1.9109</strain>
    </source>
</reference>
<dbReference type="PANTHER" id="PTHR30146:SF153">
    <property type="entry name" value="LACTOSE OPERON REPRESSOR"/>
    <property type="match status" value="1"/>
</dbReference>
<dbReference type="Pfam" id="PF00356">
    <property type="entry name" value="LacI"/>
    <property type="match status" value="1"/>
</dbReference>
<dbReference type="InterPro" id="IPR028082">
    <property type="entry name" value="Peripla_BP_I"/>
</dbReference>
<dbReference type="PRINTS" id="PR00036">
    <property type="entry name" value="HTHLACI"/>
</dbReference>
<dbReference type="Proteomes" id="UP000183685">
    <property type="component" value="Unassembled WGS sequence"/>
</dbReference>
<evidence type="ECO:0000313" key="5">
    <source>
        <dbReference type="EMBL" id="SDE02294.1"/>
    </source>
</evidence>
<evidence type="ECO:0000256" key="1">
    <source>
        <dbReference type="ARBA" id="ARBA00023015"/>
    </source>
</evidence>
<feature type="domain" description="HTH lacI-type" evidence="4">
    <location>
        <begin position="4"/>
        <end position="58"/>
    </location>
</feature>
<keyword evidence="2" id="KW-0238">DNA-binding</keyword>
<dbReference type="SUPFAM" id="SSF53822">
    <property type="entry name" value="Periplasmic binding protein-like I"/>
    <property type="match status" value="1"/>
</dbReference>
<dbReference type="SMART" id="SM00354">
    <property type="entry name" value="HTH_LACI"/>
    <property type="match status" value="1"/>
</dbReference>
<dbReference type="STRING" id="637679.GCA_001550055_02029"/>
<name>A0A1G6ZHU7_9PROT</name>
<dbReference type="Gene3D" id="1.10.260.40">
    <property type="entry name" value="lambda repressor-like DNA-binding domains"/>
    <property type="match status" value="1"/>
</dbReference>
<dbReference type="GO" id="GO:0003700">
    <property type="term" value="F:DNA-binding transcription factor activity"/>
    <property type="evidence" value="ECO:0007669"/>
    <property type="project" value="TreeGrafter"/>
</dbReference>
<dbReference type="CDD" id="cd01545">
    <property type="entry name" value="PBP1_SalR"/>
    <property type="match status" value="1"/>
</dbReference>
<sequence>MSKATIKDVARVAGVSLKTVSRVINNEPTVKEATRKKVRAVIDDLKYQPDMSARNLRGNKSYAIGLVYDNPNPYYVVDVQEGVLKACREMGYSLQIHPCDAAHDGIVQELCDLVNNSRLAGLVIAPPVSENEAITNALAEHGIHFVRIISASEPPKGKAPCVYVNDRAAARSVAEHLIDHGHTRIAFLSGEEEHLSTPERRAGFKEALKAHGISVDDSLVLPGAYSFDSGFERATKLMERSDRPSAIFGCNDEIAAGALAAVKTSGLTVPGDVAIAGFENSPFSQHSRPPLTTAAQSIGEIARQAMMLLIAEMRPQALAEGEVQTTTAEFVPELIERPSTA</sequence>
<keyword evidence="1" id="KW-0805">Transcription regulation</keyword>
<dbReference type="CDD" id="cd01392">
    <property type="entry name" value="HTH_LacI"/>
    <property type="match status" value="1"/>
</dbReference>